<organism evidence="2 3">
    <name type="scientific">Caerostris extrusa</name>
    <name type="common">Bark spider</name>
    <name type="synonym">Caerostris bankana</name>
    <dbReference type="NCBI Taxonomy" id="172846"/>
    <lineage>
        <taxon>Eukaryota</taxon>
        <taxon>Metazoa</taxon>
        <taxon>Ecdysozoa</taxon>
        <taxon>Arthropoda</taxon>
        <taxon>Chelicerata</taxon>
        <taxon>Arachnida</taxon>
        <taxon>Araneae</taxon>
        <taxon>Araneomorphae</taxon>
        <taxon>Entelegynae</taxon>
        <taxon>Araneoidea</taxon>
        <taxon>Araneidae</taxon>
        <taxon>Caerostris</taxon>
    </lineage>
</organism>
<sequence length="327" mass="37459">MRKRNHICLSEYLKKRALAAQCKKQENETEERRQTRLSTNPNRAVERRKQESLEELQKEVINVHAIRAAKMRAKRRAAAKKKDAEMQANMIAEAKKAEERKEATKIISDAKSAVKRRNAEIEAKLVAYVTEKQKREIQLANVTQMVVKDEFAGKTNLFAKNHCINTESGQQKNITVVVVMGEHGAEIKNREALERNNAKMVIMDKRTAESKNREVQGENTARMVAITKLAPGRNRKTQEQSTSNLAKYAIVNKIGKAQDKSTSRIEFMAENVAKNKSELKQYTERMASITKSVTGRNIKTQDFKARNTYSLNHIFHLEDYIFSMYAT</sequence>
<dbReference type="EMBL" id="BPLR01006725">
    <property type="protein sequence ID" value="GIY11942.1"/>
    <property type="molecule type" value="Genomic_DNA"/>
</dbReference>
<evidence type="ECO:0000256" key="1">
    <source>
        <dbReference type="SAM" id="MobiDB-lite"/>
    </source>
</evidence>
<comment type="caution">
    <text evidence="2">The sequence shown here is derived from an EMBL/GenBank/DDBJ whole genome shotgun (WGS) entry which is preliminary data.</text>
</comment>
<proteinExistence type="predicted"/>
<evidence type="ECO:0000313" key="2">
    <source>
        <dbReference type="EMBL" id="GIY11942.1"/>
    </source>
</evidence>
<feature type="compositionally biased region" description="Basic and acidic residues" evidence="1">
    <location>
        <begin position="24"/>
        <end position="34"/>
    </location>
</feature>
<gene>
    <name evidence="2" type="ORF">CEXT_670691</name>
</gene>
<dbReference type="AlphaFoldDB" id="A0AAV4QUY7"/>
<dbReference type="Proteomes" id="UP001054945">
    <property type="component" value="Unassembled WGS sequence"/>
</dbReference>
<feature type="region of interest" description="Disordered" evidence="1">
    <location>
        <begin position="24"/>
        <end position="45"/>
    </location>
</feature>
<keyword evidence="3" id="KW-1185">Reference proteome</keyword>
<name>A0AAV4QUY7_CAEEX</name>
<reference evidence="2 3" key="1">
    <citation type="submission" date="2021-06" db="EMBL/GenBank/DDBJ databases">
        <title>Caerostris extrusa draft genome.</title>
        <authorList>
            <person name="Kono N."/>
            <person name="Arakawa K."/>
        </authorList>
    </citation>
    <scope>NUCLEOTIDE SEQUENCE [LARGE SCALE GENOMIC DNA]</scope>
</reference>
<protein>
    <submittedName>
        <fullName evidence="2">Uncharacterized protein</fullName>
    </submittedName>
</protein>
<accession>A0AAV4QUY7</accession>
<evidence type="ECO:0000313" key="3">
    <source>
        <dbReference type="Proteomes" id="UP001054945"/>
    </source>
</evidence>